<evidence type="ECO:0000313" key="2">
    <source>
        <dbReference type="Proteomes" id="UP000299102"/>
    </source>
</evidence>
<sequence length="246" mass="27842">MENNPDRFLVIPRSRKQVARPHASRVRCDPPISARRSTSSRHLAPINAHSVAQQNPYLLQARRKELRSKIRIFEERATVLEEVYFLVLTIEHSFLSANRTSTARYNLSSCTLNQLNLFGDLSGVTQKRDSSISPFARSYLAVDGPLKQSAPRASRSQPNCDQSAALRTLIDNSSTPSSNEAISKTPEAEPHCRMLGHMLFRHRHVPFCARALHWPTCHILDTREHLIHGPVDHELDFLANPLYLPA</sequence>
<dbReference type="Proteomes" id="UP000299102">
    <property type="component" value="Unassembled WGS sequence"/>
</dbReference>
<dbReference type="EMBL" id="BGZK01001378">
    <property type="protein sequence ID" value="GBP78643.1"/>
    <property type="molecule type" value="Genomic_DNA"/>
</dbReference>
<keyword evidence="2" id="KW-1185">Reference proteome</keyword>
<accession>A0A4C1YUK3</accession>
<gene>
    <name evidence="1" type="ORF">EVAR_98570_1</name>
</gene>
<organism evidence="1 2">
    <name type="scientific">Eumeta variegata</name>
    <name type="common">Bagworm moth</name>
    <name type="synonym">Eumeta japonica</name>
    <dbReference type="NCBI Taxonomy" id="151549"/>
    <lineage>
        <taxon>Eukaryota</taxon>
        <taxon>Metazoa</taxon>
        <taxon>Ecdysozoa</taxon>
        <taxon>Arthropoda</taxon>
        <taxon>Hexapoda</taxon>
        <taxon>Insecta</taxon>
        <taxon>Pterygota</taxon>
        <taxon>Neoptera</taxon>
        <taxon>Endopterygota</taxon>
        <taxon>Lepidoptera</taxon>
        <taxon>Glossata</taxon>
        <taxon>Ditrysia</taxon>
        <taxon>Tineoidea</taxon>
        <taxon>Psychidae</taxon>
        <taxon>Oiketicinae</taxon>
        <taxon>Eumeta</taxon>
    </lineage>
</organism>
<comment type="caution">
    <text evidence="1">The sequence shown here is derived from an EMBL/GenBank/DDBJ whole genome shotgun (WGS) entry which is preliminary data.</text>
</comment>
<name>A0A4C1YUK3_EUMVA</name>
<dbReference type="AlphaFoldDB" id="A0A4C1YUK3"/>
<proteinExistence type="predicted"/>
<protein>
    <submittedName>
        <fullName evidence="1">Uncharacterized protein</fullName>
    </submittedName>
</protein>
<reference evidence="1 2" key="1">
    <citation type="journal article" date="2019" name="Commun. Biol.">
        <title>The bagworm genome reveals a unique fibroin gene that provides high tensile strength.</title>
        <authorList>
            <person name="Kono N."/>
            <person name="Nakamura H."/>
            <person name="Ohtoshi R."/>
            <person name="Tomita M."/>
            <person name="Numata K."/>
            <person name="Arakawa K."/>
        </authorList>
    </citation>
    <scope>NUCLEOTIDE SEQUENCE [LARGE SCALE GENOMIC DNA]</scope>
</reference>
<evidence type="ECO:0000313" key="1">
    <source>
        <dbReference type="EMBL" id="GBP78643.1"/>
    </source>
</evidence>